<keyword evidence="4 9" id="KW-0863">Zinc-finger</keyword>
<keyword evidence="3" id="KW-0677">Repeat</keyword>
<evidence type="ECO:0000313" key="13">
    <source>
        <dbReference type="EMBL" id="KAK4401497.1"/>
    </source>
</evidence>
<evidence type="ECO:0000256" key="3">
    <source>
        <dbReference type="ARBA" id="ARBA00022737"/>
    </source>
</evidence>
<keyword evidence="8" id="KW-0539">Nucleus</keyword>
<dbReference type="SMART" id="SM00336">
    <property type="entry name" value="BBOX"/>
    <property type="match status" value="2"/>
</dbReference>
<dbReference type="Gene3D" id="3.30.160.60">
    <property type="entry name" value="Classic Zinc Finger"/>
    <property type="match status" value="1"/>
</dbReference>
<feature type="domain" description="B box-type" evidence="12">
    <location>
        <begin position="53"/>
        <end position="100"/>
    </location>
</feature>
<feature type="transmembrane region" description="Helical" evidence="11">
    <location>
        <begin position="289"/>
        <end position="309"/>
    </location>
</feature>
<dbReference type="GO" id="GO:0009640">
    <property type="term" value="P:photomorphogenesis"/>
    <property type="evidence" value="ECO:0007669"/>
    <property type="project" value="TreeGrafter"/>
</dbReference>
<feature type="compositionally biased region" description="Polar residues" evidence="10">
    <location>
        <begin position="158"/>
        <end position="167"/>
    </location>
</feature>
<keyword evidence="14" id="KW-1185">Reference proteome</keyword>
<reference evidence="13" key="2">
    <citation type="journal article" date="2024" name="Plant">
        <title>Genomic evolution and insights into agronomic trait innovations of Sesamum species.</title>
        <authorList>
            <person name="Miao H."/>
            <person name="Wang L."/>
            <person name="Qu L."/>
            <person name="Liu H."/>
            <person name="Sun Y."/>
            <person name="Le M."/>
            <person name="Wang Q."/>
            <person name="Wei S."/>
            <person name="Zheng Y."/>
            <person name="Lin W."/>
            <person name="Duan Y."/>
            <person name="Cao H."/>
            <person name="Xiong S."/>
            <person name="Wang X."/>
            <person name="Wei L."/>
            <person name="Li C."/>
            <person name="Ma Q."/>
            <person name="Ju M."/>
            <person name="Zhao R."/>
            <person name="Li G."/>
            <person name="Mu C."/>
            <person name="Tian Q."/>
            <person name="Mei H."/>
            <person name="Zhang T."/>
            <person name="Gao T."/>
            <person name="Zhang H."/>
        </authorList>
    </citation>
    <scope>NUCLEOTIDE SEQUENCE</scope>
    <source>
        <strain evidence="13">K16</strain>
    </source>
</reference>
<protein>
    <submittedName>
        <fullName evidence="13">B-box zinc finger protein 20</fullName>
    </submittedName>
</protein>
<evidence type="ECO:0000313" key="14">
    <source>
        <dbReference type="Proteomes" id="UP001289374"/>
    </source>
</evidence>
<gene>
    <name evidence="13" type="ORF">Sango_0890400</name>
</gene>
<dbReference type="InterPro" id="IPR049808">
    <property type="entry name" value="CONSTANS-like_Bbox1"/>
</dbReference>
<evidence type="ECO:0000256" key="10">
    <source>
        <dbReference type="SAM" id="MobiDB-lite"/>
    </source>
</evidence>
<evidence type="ECO:0000256" key="4">
    <source>
        <dbReference type="ARBA" id="ARBA00022771"/>
    </source>
</evidence>
<dbReference type="Proteomes" id="UP001289374">
    <property type="component" value="Unassembled WGS sequence"/>
</dbReference>
<keyword evidence="11" id="KW-0812">Transmembrane</keyword>
<dbReference type="EMBL" id="JACGWL010000005">
    <property type="protein sequence ID" value="KAK4401497.1"/>
    <property type="molecule type" value="Genomic_DNA"/>
</dbReference>
<dbReference type="PANTHER" id="PTHR31832:SF87">
    <property type="entry name" value="B-BOX ZINC FINGER PROTEIN 20"/>
    <property type="match status" value="1"/>
</dbReference>
<keyword evidence="11" id="KW-1133">Transmembrane helix</keyword>
<evidence type="ECO:0000256" key="11">
    <source>
        <dbReference type="SAM" id="Phobius"/>
    </source>
</evidence>
<dbReference type="InterPro" id="IPR000315">
    <property type="entry name" value="Znf_B-box"/>
</dbReference>
<keyword evidence="6" id="KW-0805">Transcription regulation</keyword>
<comment type="caution">
    <text evidence="13">The sequence shown here is derived from an EMBL/GenBank/DDBJ whole genome shotgun (WGS) entry which is preliminary data.</text>
</comment>
<dbReference type="InterPro" id="IPR051979">
    <property type="entry name" value="B-box_zinc_finger"/>
</dbReference>
<accession>A0AAE1WXL0</accession>
<evidence type="ECO:0000256" key="2">
    <source>
        <dbReference type="ARBA" id="ARBA00022723"/>
    </source>
</evidence>
<evidence type="ECO:0000256" key="6">
    <source>
        <dbReference type="ARBA" id="ARBA00023015"/>
    </source>
</evidence>
<evidence type="ECO:0000256" key="8">
    <source>
        <dbReference type="ARBA" id="ARBA00023242"/>
    </source>
</evidence>
<dbReference type="GO" id="GO:0006355">
    <property type="term" value="P:regulation of DNA-templated transcription"/>
    <property type="evidence" value="ECO:0007669"/>
    <property type="project" value="TreeGrafter"/>
</dbReference>
<evidence type="ECO:0000259" key="12">
    <source>
        <dbReference type="PROSITE" id="PS50119"/>
    </source>
</evidence>
<reference evidence="13" key="1">
    <citation type="submission" date="2020-06" db="EMBL/GenBank/DDBJ databases">
        <authorList>
            <person name="Li T."/>
            <person name="Hu X."/>
            <person name="Zhang T."/>
            <person name="Song X."/>
            <person name="Zhang H."/>
            <person name="Dai N."/>
            <person name="Sheng W."/>
            <person name="Hou X."/>
            <person name="Wei L."/>
        </authorList>
    </citation>
    <scope>NUCLEOTIDE SEQUENCE</scope>
    <source>
        <strain evidence="13">K16</strain>
        <tissue evidence="13">Leaf</tissue>
    </source>
</reference>
<proteinExistence type="predicted"/>
<name>A0AAE1WXL0_9LAMI</name>
<dbReference type="Pfam" id="PF00643">
    <property type="entry name" value="zf-B_box"/>
    <property type="match status" value="2"/>
</dbReference>
<comment type="subcellular location">
    <subcellularLocation>
        <location evidence="1">Nucleus</location>
    </subcellularLocation>
</comment>
<keyword evidence="7" id="KW-0804">Transcription</keyword>
<evidence type="ECO:0000256" key="5">
    <source>
        <dbReference type="ARBA" id="ARBA00022833"/>
    </source>
</evidence>
<evidence type="ECO:0000256" key="9">
    <source>
        <dbReference type="PROSITE-ProRule" id="PRU00024"/>
    </source>
</evidence>
<dbReference type="PROSITE" id="PS50119">
    <property type="entry name" value="ZF_BBOX"/>
    <property type="match status" value="2"/>
</dbReference>
<dbReference type="GO" id="GO:0005634">
    <property type="term" value="C:nucleus"/>
    <property type="evidence" value="ECO:0007669"/>
    <property type="project" value="UniProtKB-SubCell"/>
</dbReference>
<sequence>MKIQCDVCSKEEASVFCTADEAALCQNCDNRVHNANKLASKHPRFSLLNPQFKESPSCDICQERRALLFCQEDRALLCRECDIPIHRANEHTKKHNRFLLTGVKLSAAASSYEAATSSSGSQSETEIKISVTNEVNCQPNSTANCSESSSSTWRDNEASQPVSQQASDSTSSIAEYLMETLPGWHVEDLLDPSSQYGFCKIHEQMSPHINEEYRGMPDCFIQRHAYAFTSYASLSEDGFDYKPFSTYMYPSKRLLFSPDSTYSLFFILDRFSDHLSGWSSRQSCRNQALLVQTFVPMFLASIFVISGVLHSIASM</sequence>
<evidence type="ECO:0000256" key="7">
    <source>
        <dbReference type="ARBA" id="ARBA00023163"/>
    </source>
</evidence>
<dbReference type="AlphaFoldDB" id="A0AAE1WXL0"/>
<evidence type="ECO:0000256" key="1">
    <source>
        <dbReference type="ARBA" id="ARBA00004123"/>
    </source>
</evidence>
<feature type="domain" description="B box-type" evidence="12">
    <location>
        <begin position="1"/>
        <end position="47"/>
    </location>
</feature>
<dbReference type="GO" id="GO:0008270">
    <property type="term" value="F:zinc ion binding"/>
    <property type="evidence" value="ECO:0007669"/>
    <property type="project" value="UniProtKB-KW"/>
</dbReference>
<dbReference type="GO" id="GO:0000976">
    <property type="term" value="F:transcription cis-regulatory region binding"/>
    <property type="evidence" value="ECO:0007669"/>
    <property type="project" value="UniProtKB-ARBA"/>
</dbReference>
<dbReference type="CDD" id="cd19821">
    <property type="entry name" value="Bbox1_BBX-like"/>
    <property type="match status" value="2"/>
</dbReference>
<organism evidence="13 14">
    <name type="scientific">Sesamum angolense</name>
    <dbReference type="NCBI Taxonomy" id="2727404"/>
    <lineage>
        <taxon>Eukaryota</taxon>
        <taxon>Viridiplantae</taxon>
        <taxon>Streptophyta</taxon>
        <taxon>Embryophyta</taxon>
        <taxon>Tracheophyta</taxon>
        <taxon>Spermatophyta</taxon>
        <taxon>Magnoliopsida</taxon>
        <taxon>eudicotyledons</taxon>
        <taxon>Gunneridae</taxon>
        <taxon>Pentapetalae</taxon>
        <taxon>asterids</taxon>
        <taxon>lamiids</taxon>
        <taxon>Lamiales</taxon>
        <taxon>Pedaliaceae</taxon>
        <taxon>Sesamum</taxon>
    </lineage>
</organism>
<keyword evidence="11" id="KW-0472">Membrane</keyword>
<keyword evidence="5" id="KW-0862">Zinc</keyword>
<dbReference type="FunFam" id="3.30.160.60:FF:000856">
    <property type="entry name" value="B-box zinc finger protein 21"/>
    <property type="match status" value="1"/>
</dbReference>
<feature type="region of interest" description="Disordered" evidence="10">
    <location>
        <begin position="140"/>
        <end position="167"/>
    </location>
</feature>
<dbReference type="PANTHER" id="PTHR31832">
    <property type="entry name" value="B-BOX ZINC FINGER PROTEIN 22"/>
    <property type="match status" value="1"/>
</dbReference>
<keyword evidence="2" id="KW-0479">Metal-binding</keyword>